<dbReference type="AlphaFoldDB" id="L8IAE9"/>
<feature type="non-terminal residue" evidence="1">
    <location>
        <position position="41"/>
    </location>
</feature>
<proteinExistence type="predicted"/>
<reference evidence="1 2" key="1">
    <citation type="journal article" date="2012" name="Nat. Genet.">
        <title>The yak genome and adaptation to life at high altitude.</title>
        <authorList>
            <person name="Qiu Q."/>
            <person name="Zhang G."/>
            <person name="Ma T."/>
            <person name="Qian W."/>
            <person name="Wang J."/>
            <person name="Ye Z."/>
            <person name="Cao C."/>
            <person name="Hu Q."/>
            <person name="Kim J."/>
            <person name="Larkin D.M."/>
            <person name="Auvil L."/>
            <person name="Capitanu B."/>
            <person name="Ma J."/>
            <person name="Lewin H.A."/>
            <person name="Qian X."/>
            <person name="Lang Y."/>
            <person name="Zhou R."/>
            <person name="Wang L."/>
            <person name="Wang K."/>
            <person name="Xia J."/>
            <person name="Liao S."/>
            <person name="Pan S."/>
            <person name="Lu X."/>
            <person name="Hou H."/>
            <person name="Wang Y."/>
            <person name="Zang X."/>
            <person name="Yin Y."/>
            <person name="Ma H."/>
            <person name="Zhang J."/>
            <person name="Wang Z."/>
            <person name="Zhang Y."/>
            <person name="Zhang D."/>
            <person name="Yonezawa T."/>
            <person name="Hasegawa M."/>
            <person name="Zhong Y."/>
            <person name="Liu W."/>
            <person name="Zhang Y."/>
            <person name="Huang Z."/>
            <person name="Zhang S."/>
            <person name="Long R."/>
            <person name="Yang H."/>
            <person name="Wang J."/>
            <person name="Lenstra J.A."/>
            <person name="Cooper D.N."/>
            <person name="Wu Y."/>
            <person name="Wang J."/>
            <person name="Shi P."/>
            <person name="Wang J."/>
            <person name="Liu J."/>
        </authorList>
    </citation>
    <scope>NUCLEOTIDE SEQUENCE [LARGE SCALE GENOMIC DNA]</scope>
    <source>
        <strain evidence="2">yakQH1</strain>
    </source>
</reference>
<dbReference type="Proteomes" id="UP000011080">
    <property type="component" value="Unassembled WGS sequence"/>
</dbReference>
<dbReference type="EMBL" id="JH881575">
    <property type="protein sequence ID" value="ELR53465.1"/>
    <property type="molecule type" value="Genomic_DNA"/>
</dbReference>
<gene>
    <name evidence="1" type="ORF">M91_04028</name>
</gene>
<name>L8IAE9_9CETA</name>
<sequence length="41" mass="4781">SPLPRELHRMSLIPPVSIYDNMTEMLTTSQFIRDSTSRVFI</sequence>
<evidence type="ECO:0000313" key="2">
    <source>
        <dbReference type="Proteomes" id="UP000011080"/>
    </source>
</evidence>
<feature type="non-terminal residue" evidence="1">
    <location>
        <position position="1"/>
    </location>
</feature>
<protein>
    <submittedName>
        <fullName evidence="1">Uncharacterized protein</fullName>
    </submittedName>
</protein>
<organism evidence="1 2">
    <name type="scientific">Bos mutus</name>
    <name type="common">wild yak</name>
    <dbReference type="NCBI Taxonomy" id="72004"/>
    <lineage>
        <taxon>Eukaryota</taxon>
        <taxon>Metazoa</taxon>
        <taxon>Chordata</taxon>
        <taxon>Craniata</taxon>
        <taxon>Vertebrata</taxon>
        <taxon>Euteleostomi</taxon>
        <taxon>Mammalia</taxon>
        <taxon>Eutheria</taxon>
        <taxon>Laurasiatheria</taxon>
        <taxon>Artiodactyla</taxon>
        <taxon>Ruminantia</taxon>
        <taxon>Pecora</taxon>
        <taxon>Bovidae</taxon>
        <taxon>Bovinae</taxon>
        <taxon>Bos</taxon>
    </lineage>
</organism>
<accession>L8IAE9</accession>
<evidence type="ECO:0000313" key="1">
    <source>
        <dbReference type="EMBL" id="ELR53465.1"/>
    </source>
</evidence>